<dbReference type="InterPro" id="IPR001647">
    <property type="entry name" value="HTH_TetR"/>
</dbReference>
<dbReference type="eggNOG" id="COG1309">
    <property type="taxonomic scope" value="Bacteria"/>
</dbReference>
<proteinExistence type="predicted"/>
<dbReference type="SUPFAM" id="SSF48498">
    <property type="entry name" value="Tetracyclin repressor-like, C-terminal domain"/>
    <property type="match status" value="1"/>
</dbReference>
<dbReference type="Proteomes" id="UP000002357">
    <property type="component" value="Chromosome"/>
</dbReference>
<dbReference type="InterPro" id="IPR036271">
    <property type="entry name" value="Tet_transcr_reg_TetR-rel_C_sf"/>
</dbReference>
<protein>
    <submittedName>
        <fullName evidence="6">Putative TetR-family transcriptional regulator</fullName>
    </submittedName>
</protein>
<dbReference type="PROSITE" id="PS50977">
    <property type="entry name" value="HTH_TETR_2"/>
    <property type="match status" value="1"/>
</dbReference>
<evidence type="ECO:0000256" key="2">
    <source>
        <dbReference type="ARBA" id="ARBA00023125"/>
    </source>
</evidence>
<dbReference type="InterPro" id="IPR009057">
    <property type="entry name" value="Homeodomain-like_sf"/>
</dbReference>
<reference evidence="6 7" key="1">
    <citation type="journal article" date="2010" name="Genome Biol. Evol.">
        <title>The sequence of a 1.8-mb bacterial linear plasmid reveals a rich evolutionary reservoir of secondary metabolic pathways.</title>
        <authorList>
            <person name="Medema M.H."/>
            <person name="Trefzer A."/>
            <person name="Kovalchuk A."/>
            <person name="van den Berg M."/>
            <person name="Mueller U."/>
            <person name="Heijne W."/>
            <person name="Wu L."/>
            <person name="Alam M.T."/>
            <person name="Ronning C.M."/>
            <person name="Nierman W.C."/>
            <person name="Bovenberg R.A.L."/>
            <person name="Breitling R."/>
            <person name="Takano E."/>
        </authorList>
    </citation>
    <scope>NUCLEOTIDE SEQUENCE [LARGE SCALE GENOMIC DNA]</scope>
    <source>
        <strain evidence="7">ATCC 27064 / DSM 738 / JCM 4710 / NBRC 13307 / NCIMB 12785 / NRRL 3585 / VKM Ac-602</strain>
    </source>
</reference>
<dbReference type="EMBL" id="CM000913">
    <property type="protein sequence ID" value="EFG05158.1"/>
    <property type="molecule type" value="Genomic_DNA"/>
</dbReference>
<keyword evidence="7" id="KW-1185">Reference proteome</keyword>
<evidence type="ECO:0000313" key="7">
    <source>
        <dbReference type="Proteomes" id="UP000002357"/>
    </source>
</evidence>
<dbReference type="GO" id="GO:0003700">
    <property type="term" value="F:DNA-binding transcription factor activity"/>
    <property type="evidence" value="ECO:0007669"/>
    <property type="project" value="TreeGrafter"/>
</dbReference>
<keyword evidence="3" id="KW-0804">Transcription</keyword>
<evidence type="ECO:0000256" key="1">
    <source>
        <dbReference type="ARBA" id="ARBA00023015"/>
    </source>
</evidence>
<name>E2Q5Z8_STRCL</name>
<evidence type="ECO:0000313" key="6">
    <source>
        <dbReference type="EMBL" id="EFG05158.1"/>
    </source>
</evidence>
<keyword evidence="2 4" id="KW-0238">DNA-binding</keyword>
<keyword evidence="1" id="KW-0805">Transcription regulation</keyword>
<dbReference type="SUPFAM" id="SSF46689">
    <property type="entry name" value="Homeodomain-like"/>
    <property type="match status" value="1"/>
</dbReference>
<feature type="domain" description="HTH tetR-type" evidence="5">
    <location>
        <begin position="32"/>
        <end position="92"/>
    </location>
</feature>
<dbReference type="InterPro" id="IPR050109">
    <property type="entry name" value="HTH-type_TetR-like_transc_reg"/>
</dbReference>
<evidence type="ECO:0000256" key="3">
    <source>
        <dbReference type="ARBA" id="ARBA00023163"/>
    </source>
</evidence>
<evidence type="ECO:0000259" key="5">
    <source>
        <dbReference type="PROSITE" id="PS50977"/>
    </source>
</evidence>
<accession>E2Q5Z8</accession>
<dbReference type="Gene3D" id="1.10.357.10">
    <property type="entry name" value="Tetracycline Repressor, domain 2"/>
    <property type="match status" value="1"/>
</dbReference>
<evidence type="ECO:0000256" key="4">
    <source>
        <dbReference type="PROSITE-ProRule" id="PRU00335"/>
    </source>
</evidence>
<gene>
    <name evidence="6" type="ORF">SCLAV_0082</name>
</gene>
<feature type="DNA-binding region" description="H-T-H motif" evidence="4">
    <location>
        <begin position="55"/>
        <end position="74"/>
    </location>
</feature>
<dbReference type="GO" id="GO:0000976">
    <property type="term" value="F:transcription cis-regulatory region binding"/>
    <property type="evidence" value="ECO:0007669"/>
    <property type="project" value="TreeGrafter"/>
</dbReference>
<sequence length="217" mass="22733">MGACPNSMGACPNWQSPDPGRDVMAPRGVAIPDLRARLFDAAERVLARDGAAALTSRAITEEAGCAKGVLHHRFAGLDAFVAELVLDRYARIAALAEGLPGRAGTGEPVEHLSAVAAAVLSLDPGVVGLALTRPEASRRIRDAWQSGAPGFGAIQASITAYLHEERRRGRLADSLDVDSVGLALVGTLHHLLMTGWGGAPDPREQVDRLIRALVGTV</sequence>
<organism evidence="6 7">
    <name type="scientific">Streptomyces clavuligerus</name>
    <dbReference type="NCBI Taxonomy" id="1901"/>
    <lineage>
        <taxon>Bacteria</taxon>
        <taxon>Bacillati</taxon>
        <taxon>Actinomycetota</taxon>
        <taxon>Actinomycetes</taxon>
        <taxon>Kitasatosporales</taxon>
        <taxon>Streptomycetaceae</taxon>
        <taxon>Streptomyces</taxon>
    </lineage>
</organism>
<dbReference type="Pfam" id="PF00440">
    <property type="entry name" value="TetR_N"/>
    <property type="match status" value="1"/>
</dbReference>
<dbReference type="PANTHER" id="PTHR30055">
    <property type="entry name" value="HTH-TYPE TRANSCRIPTIONAL REGULATOR RUTR"/>
    <property type="match status" value="1"/>
</dbReference>
<dbReference type="STRING" id="1901.BB341_27330"/>
<dbReference type="AlphaFoldDB" id="E2Q5Z8"/>
<dbReference type="PANTHER" id="PTHR30055:SF238">
    <property type="entry name" value="MYCOFACTOCIN BIOSYNTHESIS TRANSCRIPTIONAL REGULATOR MFTR-RELATED"/>
    <property type="match status" value="1"/>
</dbReference>